<keyword evidence="2" id="KW-0812">Transmembrane</keyword>
<dbReference type="Proteomes" id="UP000187209">
    <property type="component" value="Unassembled WGS sequence"/>
</dbReference>
<evidence type="ECO:0000256" key="2">
    <source>
        <dbReference type="SAM" id="Phobius"/>
    </source>
</evidence>
<dbReference type="EMBL" id="MPUH01001930">
    <property type="protein sequence ID" value="OMJ65820.1"/>
    <property type="molecule type" value="Genomic_DNA"/>
</dbReference>
<protein>
    <submittedName>
        <fullName evidence="3">Uncharacterized protein</fullName>
    </submittedName>
</protein>
<evidence type="ECO:0000256" key="1">
    <source>
        <dbReference type="SAM" id="MobiDB-lite"/>
    </source>
</evidence>
<feature type="compositionally biased region" description="Polar residues" evidence="1">
    <location>
        <begin position="127"/>
        <end position="139"/>
    </location>
</feature>
<sequence>MSDDQLEEYRRLMQEKHKKKDTKNDEKLAKSLQEEENHNLHKATARDEEIARKLQVQEGNPEIIGSYPQQYPPPPQAYYSPPPPIYNPPPPVYNPAPMQNQPYYSGYNQLPPQSEYNQSYPPLPRQPQGNYYAGNSMNNRSRESQPLIASQSQGILPEVNDKCCGINTQVLVLILTVLMVIGIIAGVIYFAVE</sequence>
<keyword evidence="4" id="KW-1185">Reference proteome</keyword>
<dbReference type="AlphaFoldDB" id="A0A1R2AN40"/>
<accession>A0A1R2AN40</accession>
<feature type="transmembrane region" description="Helical" evidence="2">
    <location>
        <begin position="170"/>
        <end position="192"/>
    </location>
</feature>
<reference evidence="3 4" key="1">
    <citation type="submission" date="2016-11" db="EMBL/GenBank/DDBJ databases">
        <title>The macronuclear genome of Stentor coeruleus: a giant cell with tiny introns.</title>
        <authorList>
            <person name="Slabodnick M."/>
            <person name="Ruby J.G."/>
            <person name="Reiff S.B."/>
            <person name="Swart E.C."/>
            <person name="Gosai S."/>
            <person name="Prabakaran S."/>
            <person name="Witkowska E."/>
            <person name="Larue G.E."/>
            <person name="Fisher S."/>
            <person name="Freeman R.M."/>
            <person name="Gunawardena J."/>
            <person name="Chu W."/>
            <person name="Stover N.A."/>
            <person name="Gregory B.D."/>
            <person name="Nowacki M."/>
            <person name="Derisi J."/>
            <person name="Roy S.W."/>
            <person name="Marshall W.F."/>
            <person name="Sood P."/>
        </authorList>
    </citation>
    <scope>NUCLEOTIDE SEQUENCE [LARGE SCALE GENOMIC DNA]</scope>
    <source>
        <strain evidence="3">WM001</strain>
    </source>
</reference>
<feature type="compositionally biased region" description="Pro residues" evidence="1">
    <location>
        <begin position="70"/>
        <end position="94"/>
    </location>
</feature>
<name>A0A1R2AN40_9CILI</name>
<comment type="caution">
    <text evidence="3">The sequence shown here is derived from an EMBL/GenBank/DDBJ whole genome shotgun (WGS) entry which is preliminary data.</text>
</comment>
<organism evidence="3 4">
    <name type="scientific">Stentor coeruleus</name>
    <dbReference type="NCBI Taxonomy" id="5963"/>
    <lineage>
        <taxon>Eukaryota</taxon>
        <taxon>Sar</taxon>
        <taxon>Alveolata</taxon>
        <taxon>Ciliophora</taxon>
        <taxon>Postciliodesmatophora</taxon>
        <taxon>Heterotrichea</taxon>
        <taxon>Heterotrichida</taxon>
        <taxon>Stentoridae</taxon>
        <taxon>Stentor</taxon>
    </lineage>
</organism>
<evidence type="ECO:0000313" key="3">
    <source>
        <dbReference type="EMBL" id="OMJ65820.1"/>
    </source>
</evidence>
<keyword evidence="2" id="KW-0472">Membrane</keyword>
<keyword evidence="2" id="KW-1133">Transmembrane helix</keyword>
<feature type="region of interest" description="Disordered" evidence="1">
    <location>
        <begin position="1"/>
        <end position="149"/>
    </location>
</feature>
<proteinExistence type="predicted"/>
<gene>
    <name evidence="3" type="ORF">SteCoe_37573</name>
</gene>
<feature type="compositionally biased region" description="Basic and acidic residues" evidence="1">
    <location>
        <begin position="22"/>
        <end position="52"/>
    </location>
</feature>
<feature type="compositionally biased region" description="Polar residues" evidence="1">
    <location>
        <begin position="98"/>
        <end position="120"/>
    </location>
</feature>
<evidence type="ECO:0000313" key="4">
    <source>
        <dbReference type="Proteomes" id="UP000187209"/>
    </source>
</evidence>